<protein>
    <submittedName>
        <fullName evidence="2">Uncharacterized protein</fullName>
    </submittedName>
</protein>
<feature type="region of interest" description="Disordered" evidence="1">
    <location>
        <begin position="1"/>
        <end position="57"/>
    </location>
</feature>
<gene>
    <name evidence="2" type="ORF">FKW44_020236</name>
</gene>
<dbReference type="Proteomes" id="UP000595437">
    <property type="component" value="Chromosome 14"/>
</dbReference>
<organism evidence="2 3">
    <name type="scientific">Caligus rogercresseyi</name>
    <name type="common">Sea louse</name>
    <dbReference type="NCBI Taxonomy" id="217165"/>
    <lineage>
        <taxon>Eukaryota</taxon>
        <taxon>Metazoa</taxon>
        <taxon>Ecdysozoa</taxon>
        <taxon>Arthropoda</taxon>
        <taxon>Crustacea</taxon>
        <taxon>Multicrustacea</taxon>
        <taxon>Hexanauplia</taxon>
        <taxon>Copepoda</taxon>
        <taxon>Siphonostomatoida</taxon>
        <taxon>Caligidae</taxon>
        <taxon>Caligus</taxon>
    </lineage>
</organism>
<evidence type="ECO:0000313" key="3">
    <source>
        <dbReference type="Proteomes" id="UP000595437"/>
    </source>
</evidence>
<feature type="non-terminal residue" evidence="2">
    <location>
        <position position="57"/>
    </location>
</feature>
<name>A0A7T8JZD4_CALRO</name>
<dbReference type="EMBL" id="CP045903">
    <property type="protein sequence ID" value="QQP39370.1"/>
    <property type="molecule type" value="Genomic_DNA"/>
</dbReference>
<proteinExistence type="predicted"/>
<evidence type="ECO:0000256" key="1">
    <source>
        <dbReference type="SAM" id="MobiDB-lite"/>
    </source>
</evidence>
<dbReference type="AlphaFoldDB" id="A0A7T8JZD4"/>
<feature type="compositionally biased region" description="Basic and acidic residues" evidence="1">
    <location>
        <begin position="9"/>
        <end position="30"/>
    </location>
</feature>
<sequence>LIPFGWGHAENHSSDRSPLNEEKMQLDSPERPGGVTNFDTMDRPELTVVPSSPAATR</sequence>
<feature type="non-terminal residue" evidence="2">
    <location>
        <position position="1"/>
    </location>
</feature>
<reference evidence="3" key="1">
    <citation type="submission" date="2021-01" db="EMBL/GenBank/DDBJ databases">
        <title>Caligus Genome Assembly.</title>
        <authorList>
            <person name="Gallardo-Escarate C."/>
        </authorList>
    </citation>
    <scope>NUCLEOTIDE SEQUENCE [LARGE SCALE GENOMIC DNA]</scope>
</reference>
<keyword evidence="3" id="KW-1185">Reference proteome</keyword>
<evidence type="ECO:0000313" key="2">
    <source>
        <dbReference type="EMBL" id="QQP39370.1"/>
    </source>
</evidence>
<accession>A0A7T8JZD4</accession>